<dbReference type="Proteomes" id="UP000007110">
    <property type="component" value="Unassembled WGS sequence"/>
</dbReference>
<dbReference type="KEGG" id="spu:105444505"/>
<protein>
    <recommendedName>
        <fullName evidence="2">SET domain-containing protein</fullName>
    </recommendedName>
</protein>
<evidence type="ECO:0000313" key="4">
    <source>
        <dbReference type="Proteomes" id="UP000007110"/>
    </source>
</evidence>
<feature type="compositionally biased region" description="Polar residues" evidence="1">
    <location>
        <begin position="357"/>
        <end position="419"/>
    </location>
</feature>
<dbReference type="InParanoid" id="A0A7M7PJY3"/>
<evidence type="ECO:0000259" key="2">
    <source>
        <dbReference type="PROSITE" id="PS50280"/>
    </source>
</evidence>
<name>A0A7M7PJY3_STRPU</name>
<feature type="domain" description="SET" evidence="2">
    <location>
        <begin position="50"/>
        <end position="164"/>
    </location>
</feature>
<dbReference type="PANTHER" id="PTHR33480">
    <property type="entry name" value="SET DOMAIN-CONTAINING PROTEIN-RELATED"/>
    <property type="match status" value="1"/>
</dbReference>
<feature type="compositionally biased region" description="Polar residues" evidence="1">
    <location>
        <begin position="220"/>
        <end position="278"/>
    </location>
</feature>
<dbReference type="OrthoDB" id="10059338at2759"/>
<dbReference type="AlphaFoldDB" id="A0A7M7PJY3"/>
<evidence type="ECO:0000256" key="1">
    <source>
        <dbReference type="SAM" id="MobiDB-lite"/>
    </source>
</evidence>
<dbReference type="EnsemblMetazoa" id="XM_030996370">
    <property type="protein sequence ID" value="XP_030852230"/>
    <property type="gene ID" value="LOC105444505"/>
</dbReference>
<dbReference type="Gene3D" id="2.170.270.10">
    <property type="entry name" value="SET domain"/>
    <property type="match status" value="1"/>
</dbReference>
<feature type="region of interest" description="Disordered" evidence="1">
    <location>
        <begin position="345"/>
        <end position="490"/>
    </location>
</feature>
<dbReference type="InterPro" id="IPR001214">
    <property type="entry name" value="SET_dom"/>
</dbReference>
<dbReference type="PROSITE" id="PS50280">
    <property type="entry name" value="SET"/>
    <property type="match status" value="1"/>
</dbReference>
<dbReference type="Pfam" id="PF00856">
    <property type="entry name" value="SET"/>
    <property type="match status" value="1"/>
</dbReference>
<dbReference type="SUPFAM" id="SSF82199">
    <property type="entry name" value="SET domain"/>
    <property type="match status" value="1"/>
</dbReference>
<dbReference type="RefSeq" id="XP_030852230.1">
    <property type="nucleotide sequence ID" value="XM_030996370.1"/>
</dbReference>
<feature type="region of interest" description="Disordered" evidence="1">
    <location>
        <begin position="559"/>
        <end position="579"/>
    </location>
</feature>
<evidence type="ECO:0000313" key="3">
    <source>
        <dbReference type="EnsemblMetazoa" id="XP_030852230"/>
    </source>
</evidence>
<reference evidence="4" key="1">
    <citation type="submission" date="2015-02" db="EMBL/GenBank/DDBJ databases">
        <title>Genome sequencing for Strongylocentrotus purpuratus.</title>
        <authorList>
            <person name="Murali S."/>
            <person name="Liu Y."/>
            <person name="Vee V."/>
            <person name="English A."/>
            <person name="Wang M."/>
            <person name="Skinner E."/>
            <person name="Han Y."/>
            <person name="Muzny D.M."/>
            <person name="Worley K.C."/>
            <person name="Gibbs R.A."/>
        </authorList>
    </citation>
    <scope>NUCLEOTIDE SEQUENCE</scope>
</reference>
<sequence length="1213" mass="135587">MHERNVSIPAILAIHFLLSKRKYVEMTTRRRRVAPHQQVEKWCRAEKDPDGFEIKFVNETIGHGLFTCKHFQKGDFLLEYRGIFSETLDADEDNDYTFHFLHTGVNYSIDASDPEAGLGRWINDDHKAPNSVMKKIILHDSSPHLCLFACDDIQVGEEIRYDYGTKDLPWRQPPTPNVMPHTNINVQETPSKKLPTPHSMDIVTSTTTNKLPYMPDATSKPASQPIMNNISNQSSHQCPIQGTPSTSQLLPHSQEGGTPTSDDNGTARQEVHSLSNSMSCSQVDACYNPDSDSPGVIDGSEEGPEGLDTQLHTPIVEHTSSNMQETAINKLPTPNSMDIVTSTTTNKLPYMPDATSKPASQPIMNNISNQSSHQCPIQGTPSTSQLLPHSQEGGTPTSDDNGTARQEVHSLSNSMSCSQVDACYNPDSDSPGVIDGSEEGPEGLDAMSEVSDLSETTTDLTDDSDPDYIPESDDDVGEREMSPVVPIPGSFNIHRGCLPTHEDEASTSENHVDSTSKAVLHACSRSSGIQVNATANGRSKSWDKVQYCPFCMEPQKKLPRHLQTPKHRNEPQVQKWLSSEDQKDKVRQLTLMRNYGNYLHNISVLKKGVGELIVVHRPADKSDPSDYVPCSNCYGFITKTELWKHKCSQILDSIPSGKTKKRGKVRAAKMLLPNTPGVDTRTIEILSNMIDDNIAAVVRSDDLITKFAEKLTMKHGHSRDQENYIRQRSRELGRMVLEYRSMTGETNVDLASLIRPEKFVAVTSATKLAAGFCAENNVYKTPSLALKIGHGLKTCCEILQGKAIMTQNSAIKKSCKAFLTLYDLQWGSYVTHHALRSLQEGRRNNPKLLPLTEDVVKFAKHLKGEMHAKLNGLEKESNTNRIAHEWHNLSEVLLAHIVVFNRKRPGEVSKMTMQDYENCSQGEGGIIDGALSKWERALCRVLWRVEIVGKRLRTVPVLLTTTMKRAMDLLKERRCEAGIEESNTYVFAGSGEGHRRACDAIRVHSTKCNAEHPEHLRATHLRKQIATVAQIMNLKENELDVLANFLGHDIRTHREYYRLPDSTVQLAKVSKVLLKMERGDLEGLANKGLEEVQLDPSEEYITDAESDSEGEDVQSDDSPLVTVRTEDCSAYSGKSKSPSENHPIRKVWTLKEKTTVADHLGSFLLRRTLPGKAHILKLFNAEPQTFRDRSWTNVKDFVRNQIRKKDVMGFLKM</sequence>
<feature type="compositionally biased region" description="Acidic residues" evidence="1">
    <location>
        <begin position="460"/>
        <end position="477"/>
    </location>
</feature>
<accession>A0A7M7PJY3</accession>
<dbReference type="SMART" id="SM00317">
    <property type="entry name" value="SET"/>
    <property type="match status" value="1"/>
</dbReference>
<reference evidence="3" key="2">
    <citation type="submission" date="2021-01" db="UniProtKB">
        <authorList>
            <consortium name="EnsemblMetazoa"/>
        </authorList>
    </citation>
    <scope>IDENTIFICATION</scope>
</reference>
<organism evidence="3 4">
    <name type="scientific">Strongylocentrotus purpuratus</name>
    <name type="common">Purple sea urchin</name>
    <dbReference type="NCBI Taxonomy" id="7668"/>
    <lineage>
        <taxon>Eukaryota</taxon>
        <taxon>Metazoa</taxon>
        <taxon>Echinodermata</taxon>
        <taxon>Eleutherozoa</taxon>
        <taxon>Echinozoa</taxon>
        <taxon>Echinoidea</taxon>
        <taxon>Euechinoidea</taxon>
        <taxon>Echinacea</taxon>
        <taxon>Camarodonta</taxon>
        <taxon>Echinidea</taxon>
        <taxon>Strongylocentrotidae</taxon>
        <taxon>Strongylocentrotus</taxon>
    </lineage>
</organism>
<dbReference type="PANTHER" id="PTHR33480:SF1">
    <property type="entry name" value="TYR RECOMBINASE DOMAIN-CONTAINING PROTEIN"/>
    <property type="match status" value="1"/>
</dbReference>
<feature type="region of interest" description="Disordered" evidence="1">
    <location>
        <begin position="206"/>
        <end position="278"/>
    </location>
</feature>
<keyword evidence="4" id="KW-1185">Reference proteome</keyword>
<dbReference type="InterPro" id="IPR046341">
    <property type="entry name" value="SET_dom_sf"/>
</dbReference>
<dbReference type="GeneID" id="105444505"/>
<proteinExistence type="predicted"/>